<proteinExistence type="predicted"/>
<dbReference type="SUPFAM" id="SSF54631">
    <property type="entry name" value="CBS-domain pair"/>
    <property type="match status" value="1"/>
</dbReference>
<name>A0A1Y0ZIM7_9HYPH</name>
<evidence type="ECO:0000313" key="5">
    <source>
        <dbReference type="EMBL" id="BAR47184.1"/>
    </source>
</evidence>
<dbReference type="PANTHER" id="PTHR43080:SF2">
    <property type="entry name" value="CBS DOMAIN-CONTAINING PROTEIN"/>
    <property type="match status" value="1"/>
</dbReference>
<protein>
    <recommendedName>
        <fullName evidence="4">CBS domain-containing protein</fullName>
    </recommendedName>
</protein>
<evidence type="ECO:0000259" key="4">
    <source>
        <dbReference type="PROSITE" id="PS51371"/>
    </source>
</evidence>
<dbReference type="PROSITE" id="PS51371">
    <property type="entry name" value="CBS"/>
    <property type="match status" value="2"/>
</dbReference>
<feature type="region of interest" description="Disordered" evidence="3">
    <location>
        <begin position="1"/>
        <end position="30"/>
    </location>
</feature>
<dbReference type="InterPro" id="IPR046342">
    <property type="entry name" value="CBS_dom_sf"/>
</dbReference>
<evidence type="ECO:0000313" key="6">
    <source>
        <dbReference type="Proteomes" id="UP000061432"/>
    </source>
</evidence>
<dbReference type="PANTHER" id="PTHR43080">
    <property type="entry name" value="CBS DOMAIN-CONTAINING PROTEIN CBSX3, MITOCHONDRIAL"/>
    <property type="match status" value="1"/>
</dbReference>
<reference evidence="5 6" key="1">
    <citation type="journal article" date="2015" name="Genome Announc.">
        <title>Complete Genome Sequence of Methylobacterium aquaticum Strain 22A, Isolated from Racomitrium japonicum Moss.</title>
        <authorList>
            <person name="Tani A."/>
            <person name="Ogura Y."/>
            <person name="Hayashi T."/>
            <person name="Kimbara K."/>
        </authorList>
    </citation>
    <scope>NUCLEOTIDE SEQUENCE [LARGE SCALE GENOMIC DNA]</scope>
    <source>
        <strain evidence="5 6">MA-22A</strain>
    </source>
</reference>
<keyword evidence="1 2" id="KW-0129">CBS domain</keyword>
<evidence type="ECO:0000256" key="2">
    <source>
        <dbReference type="PROSITE-ProRule" id="PRU00703"/>
    </source>
</evidence>
<feature type="domain" description="CBS" evidence="4">
    <location>
        <begin position="56"/>
        <end position="112"/>
    </location>
</feature>
<evidence type="ECO:0000256" key="1">
    <source>
        <dbReference type="ARBA" id="ARBA00023122"/>
    </source>
</evidence>
<dbReference type="KEGG" id="maqu:Maq22A_c28390"/>
<dbReference type="Gene3D" id="3.10.580.10">
    <property type="entry name" value="CBS-domain"/>
    <property type="match status" value="1"/>
</dbReference>
<gene>
    <name evidence="5" type="ORF">Maq22A_c28390</name>
</gene>
<organism evidence="5 6">
    <name type="scientific">Methylobacterium aquaticum</name>
    <dbReference type="NCBI Taxonomy" id="270351"/>
    <lineage>
        <taxon>Bacteria</taxon>
        <taxon>Pseudomonadati</taxon>
        <taxon>Pseudomonadota</taxon>
        <taxon>Alphaproteobacteria</taxon>
        <taxon>Hyphomicrobiales</taxon>
        <taxon>Methylobacteriaceae</taxon>
        <taxon>Methylobacterium</taxon>
    </lineage>
</organism>
<dbReference type="SMART" id="SM00116">
    <property type="entry name" value="CBS"/>
    <property type="match status" value="2"/>
</dbReference>
<feature type="domain" description="CBS" evidence="4">
    <location>
        <begin position="121"/>
        <end position="178"/>
    </location>
</feature>
<accession>A0A1Y0ZIM7</accession>
<dbReference type="Proteomes" id="UP000061432">
    <property type="component" value="Chromosome"/>
</dbReference>
<dbReference type="STRING" id="270351.Maq22A_c28390"/>
<dbReference type="InterPro" id="IPR000644">
    <property type="entry name" value="CBS_dom"/>
</dbReference>
<reference evidence="6" key="2">
    <citation type="submission" date="2015-01" db="EMBL/GenBank/DDBJ databases">
        <title>Complete genome sequence of Methylobacterium aquaticum strain 22A.</title>
        <authorList>
            <person name="Tani A."/>
            <person name="Ogura Y."/>
            <person name="Hayashi T."/>
        </authorList>
    </citation>
    <scope>NUCLEOTIDE SEQUENCE [LARGE SCALE GENOMIC DNA]</scope>
    <source>
        <strain evidence="6">MA-22A</strain>
    </source>
</reference>
<dbReference type="InterPro" id="IPR051257">
    <property type="entry name" value="Diverse_CBS-Domain"/>
</dbReference>
<evidence type="ECO:0000256" key="3">
    <source>
        <dbReference type="SAM" id="MobiDB-lite"/>
    </source>
</evidence>
<dbReference type="AlphaFoldDB" id="A0A1Y0ZIM7"/>
<dbReference type="EMBL" id="AP014704">
    <property type="protein sequence ID" value="BAR47184.1"/>
    <property type="molecule type" value="Genomic_DNA"/>
</dbReference>
<dbReference type="Pfam" id="PF00571">
    <property type="entry name" value="CBS"/>
    <property type="match status" value="2"/>
</dbReference>
<sequence length="181" mass="19262">MPRCGPCRTTERSRSFPPRHRSSPVTDASPLSETFLPETILPETILPETTVQAFLADRSLCGVSGGFTVASACHLMRDRGIGALAVVEGRRLVGIVTERDVAVRVIAGHRDPHLTLVREVMTRDPRTIAAEASLVEAHALMRAGGFRHLPVMRGGEVIGMISLRDIPPGAGRAPGAATATA</sequence>